<dbReference type="OrthoDB" id="2591431at2759"/>
<feature type="transmembrane region" description="Helical" evidence="2">
    <location>
        <begin position="293"/>
        <end position="318"/>
    </location>
</feature>
<keyword evidence="2" id="KW-1133">Transmembrane helix</keyword>
<organism evidence="3 4">
    <name type="scientific">Mycena chlorophos</name>
    <name type="common">Agaric fungus</name>
    <name type="synonym">Agaricus chlorophos</name>
    <dbReference type="NCBI Taxonomy" id="658473"/>
    <lineage>
        <taxon>Eukaryota</taxon>
        <taxon>Fungi</taxon>
        <taxon>Dikarya</taxon>
        <taxon>Basidiomycota</taxon>
        <taxon>Agaricomycotina</taxon>
        <taxon>Agaricomycetes</taxon>
        <taxon>Agaricomycetidae</taxon>
        <taxon>Agaricales</taxon>
        <taxon>Marasmiineae</taxon>
        <taxon>Mycenaceae</taxon>
        <taxon>Mycena</taxon>
    </lineage>
</organism>
<feature type="compositionally biased region" description="Low complexity" evidence="1">
    <location>
        <begin position="263"/>
        <end position="290"/>
    </location>
</feature>
<dbReference type="Proteomes" id="UP000613580">
    <property type="component" value="Unassembled WGS sequence"/>
</dbReference>
<name>A0A8H6T4H0_MYCCL</name>
<sequence>MTLYLLLSAGVAAATFSFTSTPTLTQCDPVQGQLDWRVRNRSLFGACFSVLSLKPYRLPPTCPPYLRNTLKYLDTRYERRVHPVQVLRPLQTRHIPMAKVLCSSPAQTISNSISGTFSTTLVANRSEQMVLTMSDSSGFGAGGTTPLFTVGASLGGNCDLTAQKLGFTYGLDPTPSQCGESVFSNYLETHAVAPVSIFGVIPGGSSLQLSPGSADTFDWKVNIFNGTNVIILMTDANGNSGGSELFNIGLSGDTSCITQNSPSTTTASSSASTGTSSASSSATAASSSSGSNIGAIAGSVLGALIFLAVLVTLGLFFLQQWQKKKRGAAGGRSDFRRSVRPMDSELDLAASGTPISAFHDASPHPPAHYRPHSDYLSQTGSERGANPFDSTVSLHAASSTHHLSTVDPFP</sequence>
<feature type="region of interest" description="Disordered" evidence="1">
    <location>
        <begin position="259"/>
        <end position="290"/>
    </location>
</feature>
<evidence type="ECO:0000313" key="3">
    <source>
        <dbReference type="EMBL" id="KAF7310851.1"/>
    </source>
</evidence>
<accession>A0A8H6T4H0</accession>
<reference evidence="3" key="1">
    <citation type="submission" date="2020-05" db="EMBL/GenBank/DDBJ databases">
        <title>Mycena genomes resolve the evolution of fungal bioluminescence.</title>
        <authorList>
            <person name="Tsai I.J."/>
        </authorList>
    </citation>
    <scope>NUCLEOTIDE SEQUENCE</scope>
    <source>
        <strain evidence="3">110903Hualien_Pintung</strain>
    </source>
</reference>
<keyword evidence="2" id="KW-0472">Membrane</keyword>
<protein>
    <submittedName>
        <fullName evidence="3">Methionine vitamin-b12</fullName>
    </submittedName>
</protein>
<evidence type="ECO:0000256" key="2">
    <source>
        <dbReference type="SAM" id="Phobius"/>
    </source>
</evidence>
<proteinExistence type="predicted"/>
<gene>
    <name evidence="3" type="ORF">HMN09_00628100</name>
</gene>
<dbReference type="AlphaFoldDB" id="A0A8H6T4H0"/>
<dbReference type="CDD" id="cd12087">
    <property type="entry name" value="TM_EGFR-like"/>
    <property type="match status" value="1"/>
</dbReference>
<comment type="caution">
    <text evidence="3">The sequence shown here is derived from an EMBL/GenBank/DDBJ whole genome shotgun (WGS) entry which is preliminary data.</text>
</comment>
<keyword evidence="2" id="KW-0812">Transmembrane</keyword>
<evidence type="ECO:0000313" key="4">
    <source>
        <dbReference type="Proteomes" id="UP000613580"/>
    </source>
</evidence>
<evidence type="ECO:0000256" key="1">
    <source>
        <dbReference type="SAM" id="MobiDB-lite"/>
    </source>
</evidence>
<feature type="region of interest" description="Disordered" evidence="1">
    <location>
        <begin position="355"/>
        <end position="390"/>
    </location>
</feature>
<keyword evidence="4" id="KW-1185">Reference proteome</keyword>
<dbReference type="EMBL" id="JACAZE010000007">
    <property type="protein sequence ID" value="KAF7310851.1"/>
    <property type="molecule type" value="Genomic_DNA"/>
</dbReference>